<feature type="compositionally biased region" description="Basic residues" evidence="1">
    <location>
        <begin position="77"/>
        <end position="98"/>
    </location>
</feature>
<proteinExistence type="predicted"/>
<organism evidence="2">
    <name type="scientific">viral metagenome</name>
    <dbReference type="NCBI Taxonomy" id="1070528"/>
    <lineage>
        <taxon>unclassified sequences</taxon>
        <taxon>metagenomes</taxon>
        <taxon>organismal metagenomes</taxon>
    </lineage>
</organism>
<protein>
    <submittedName>
        <fullName evidence="2">Uncharacterized protein</fullName>
    </submittedName>
</protein>
<accession>A0A6C0DR77</accession>
<evidence type="ECO:0000313" key="2">
    <source>
        <dbReference type="EMBL" id="QHT18710.1"/>
    </source>
</evidence>
<feature type="compositionally biased region" description="Basic residues" evidence="1">
    <location>
        <begin position="1"/>
        <end position="14"/>
    </location>
</feature>
<evidence type="ECO:0000256" key="1">
    <source>
        <dbReference type="SAM" id="MobiDB-lite"/>
    </source>
</evidence>
<sequence>MPKQSRATRRARKSRGGDAWNHAVQVYGDAGHQQATAGSGNLIQSNLGVVAEQSAGDGFTQVAVPGVLLVANQLNTRKPRVSRSNKFRRSRKSRKYRR</sequence>
<feature type="region of interest" description="Disordered" evidence="1">
    <location>
        <begin position="76"/>
        <end position="98"/>
    </location>
</feature>
<feature type="region of interest" description="Disordered" evidence="1">
    <location>
        <begin position="1"/>
        <end position="20"/>
    </location>
</feature>
<dbReference type="EMBL" id="MN739659">
    <property type="protein sequence ID" value="QHT18710.1"/>
    <property type="molecule type" value="Genomic_DNA"/>
</dbReference>
<dbReference type="AlphaFoldDB" id="A0A6C0DR77"/>
<reference evidence="2" key="1">
    <citation type="journal article" date="2020" name="Nature">
        <title>Giant virus diversity and host interactions through global metagenomics.</title>
        <authorList>
            <person name="Schulz F."/>
            <person name="Roux S."/>
            <person name="Paez-Espino D."/>
            <person name="Jungbluth S."/>
            <person name="Walsh D.A."/>
            <person name="Denef V.J."/>
            <person name="McMahon K.D."/>
            <person name="Konstantinidis K.T."/>
            <person name="Eloe-Fadrosh E.A."/>
            <person name="Kyrpides N.C."/>
            <person name="Woyke T."/>
        </authorList>
    </citation>
    <scope>NUCLEOTIDE SEQUENCE</scope>
    <source>
        <strain evidence="2">GVMAG-M-3300023174-49</strain>
    </source>
</reference>
<name>A0A6C0DR77_9ZZZZ</name>